<keyword evidence="3" id="KW-1185">Reference proteome</keyword>
<dbReference type="SMART" id="SM00198">
    <property type="entry name" value="SCP"/>
    <property type="match status" value="1"/>
</dbReference>
<dbReference type="PRINTS" id="PR00838">
    <property type="entry name" value="V5ALLERGEN"/>
</dbReference>
<dbReference type="Proteomes" id="UP000887578">
    <property type="component" value="Unplaced"/>
</dbReference>
<dbReference type="PROSITE" id="PS01010">
    <property type="entry name" value="CRISP_2"/>
    <property type="match status" value="1"/>
</dbReference>
<proteinExistence type="predicted"/>
<keyword evidence="1" id="KW-0812">Transmembrane</keyword>
<organism evidence="3 4">
    <name type="scientific">Panagrolaimus davidi</name>
    <dbReference type="NCBI Taxonomy" id="227884"/>
    <lineage>
        <taxon>Eukaryota</taxon>
        <taxon>Metazoa</taxon>
        <taxon>Ecdysozoa</taxon>
        <taxon>Nematoda</taxon>
        <taxon>Chromadorea</taxon>
        <taxon>Rhabditida</taxon>
        <taxon>Tylenchina</taxon>
        <taxon>Panagrolaimomorpha</taxon>
        <taxon>Panagrolaimoidea</taxon>
        <taxon>Panagrolaimidae</taxon>
        <taxon>Panagrolaimus</taxon>
    </lineage>
</organism>
<feature type="domain" description="SCP" evidence="2">
    <location>
        <begin position="49"/>
        <end position="207"/>
    </location>
</feature>
<name>A0A914Q8Z8_9BILA</name>
<reference evidence="4" key="1">
    <citation type="submission" date="2022-11" db="UniProtKB">
        <authorList>
            <consortium name="WormBaseParasite"/>
        </authorList>
    </citation>
    <scope>IDENTIFICATION</scope>
</reference>
<evidence type="ECO:0000256" key="1">
    <source>
        <dbReference type="SAM" id="Phobius"/>
    </source>
</evidence>
<dbReference type="PRINTS" id="PR00837">
    <property type="entry name" value="V5TPXLIKE"/>
</dbReference>
<dbReference type="InterPro" id="IPR001283">
    <property type="entry name" value="CRISP-related"/>
</dbReference>
<dbReference type="InterPro" id="IPR014044">
    <property type="entry name" value="CAP_dom"/>
</dbReference>
<dbReference type="CDD" id="cd05380">
    <property type="entry name" value="CAP_euk"/>
    <property type="match status" value="1"/>
</dbReference>
<dbReference type="InterPro" id="IPR035940">
    <property type="entry name" value="CAP_sf"/>
</dbReference>
<sequence length="322" mass="37176">MNEAICSERSDLNEFSNKIWVTDCLTISRLLRPKKTYNSNQCLNILNDTHRDLIIDEHNILRSQIINGKSNIKKGIKAPKGKNMYKIYYNCDLEKSAQEWANECIWDHSDLDVGENLFMIGAENYNKIKTIFMAIEDWWKELENVSGGISTNNTIYSRALSKLRIGHWSQISWAKTTFVGCGYKSCENLNDRTILVCHYLPQGNVINGPIYEIGNPCKFDADCETYPFSTCENFTGLCDRFILRNEIISEPILIPKEPTDAEEIELNEVKYDVLENLNQNITALTFEKSKFVETFEDLQNFGNIISVNFFIIFIICFLSNFL</sequence>
<dbReference type="WBParaSite" id="PDA_v2.g27585.t1">
    <property type="protein sequence ID" value="PDA_v2.g27585.t1"/>
    <property type="gene ID" value="PDA_v2.g27585"/>
</dbReference>
<feature type="transmembrane region" description="Helical" evidence="1">
    <location>
        <begin position="301"/>
        <end position="321"/>
    </location>
</feature>
<evidence type="ECO:0000313" key="3">
    <source>
        <dbReference type="Proteomes" id="UP000887578"/>
    </source>
</evidence>
<keyword evidence="1" id="KW-0472">Membrane</keyword>
<evidence type="ECO:0000313" key="4">
    <source>
        <dbReference type="WBParaSite" id="PDA_v2.g27585.t1"/>
    </source>
</evidence>
<dbReference type="AlphaFoldDB" id="A0A914Q8Z8"/>
<dbReference type="Pfam" id="PF00188">
    <property type="entry name" value="CAP"/>
    <property type="match status" value="1"/>
</dbReference>
<accession>A0A914Q8Z8</accession>
<dbReference type="InterPro" id="IPR018244">
    <property type="entry name" value="Allrgn_V5/Tpx1_CS"/>
</dbReference>
<dbReference type="InterPro" id="IPR002413">
    <property type="entry name" value="V5_allergen-like"/>
</dbReference>
<dbReference type="PANTHER" id="PTHR10334">
    <property type="entry name" value="CYSTEINE-RICH SECRETORY PROTEIN-RELATED"/>
    <property type="match status" value="1"/>
</dbReference>
<dbReference type="SUPFAM" id="SSF55797">
    <property type="entry name" value="PR-1-like"/>
    <property type="match status" value="1"/>
</dbReference>
<protein>
    <submittedName>
        <fullName evidence="4">SCP domain-containing protein</fullName>
    </submittedName>
</protein>
<dbReference type="GO" id="GO:0005576">
    <property type="term" value="C:extracellular region"/>
    <property type="evidence" value="ECO:0007669"/>
    <property type="project" value="InterPro"/>
</dbReference>
<evidence type="ECO:0000259" key="2">
    <source>
        <dbReference type="SMART" id="SM00198"/>
    </source>
</evidence>
<keyword evidence="1" id="KW-1133">Transmembrane helix</keyword>
<dbReference type="Gene3D" id="3.40.33.10">
    <property type="entry name" value="CAP"/>
    <property type="match status" value="1"/>
</dbReference>